<organism evidence="1 2">
    <name type="scientific">Phocaeicola vulgatus CL09T03C04</name>
    <dbReference type="NCBI Taxonomy" id="997891"/>
    <lineage>
        <taxon>Bacteria</taxon>
        <taxon>Pseudomonadati</taxon>
        <taxon>Bacteroidota</taxon>
        <taxon>Bacteroidia</taxon>
        <taxon>Bacteroidales</taxon>
        <taxon>Bacteroidaceae</taxon>
        <taxon>Phocaeicola</taxon>
    </lineage>
</organism>
<dbReference type="EMBL" id="AGXZ01000012">
    <property type="protein sequence ID" value="EIY80020.1"/>
    <property type="molecule type" value="Genomic_DNA"/>
</dbReference>
<sequence length="46" mass="5201">MKDLAPHTLQVFEAVSKLDCIKSYLLVGGLPCHCKWELGKVKTWTL</sequence>
<evidence type="ECO:0000313" key="1">
    <source>
        <dbReference type="EMBL" id="EIY80020.1"/>
    </source>
</evidence>
<dbReference type="AlphaFoldDB" id="I8ZWW2"/>
<comment type="caution">
    <text evidence="1">The sequence shown here is derived from an EMBL/GenBank/DDBJ whole genome shotgun (WGS) entry which is preliminary data.</text>
</comment>
<protein>
    <submittedName>
        <fullName evidence="1">Uncharacterized protein</fullName>
    </submittedName>
</protein>
<reference evidence="1 2" key="1">
    <citation type="submission" date="2012-02" db="EMBL/GenBank/DDBJ databases">
        <title>The Genome Sequence of Bacteroides vulgatus CL09T03C04.</title>
        <authorList>
            <consortium name="The Broad Institute Genome Sequencing Platform"/>
            <person name="Earl A."/>
            <person name="Ward D."/>
            <person name="Feldgarden M."/>
            <person name="Gevers D."/>
            <person name="Zitomersky N.L."/>
            <person name="Coyne M.J."/>
            <person name="Comstock L.E."/>
            <person name="Young S.K."/>
            <person name="Zeng Q."/>
            <person name="Gargeya S."/>
            <person name="Fitzgerald M."/>
            <person name="Haas B."/>
            <person name="Abouelleil A."/>
            <person name="Alvarado L."/>
            <person name="Arachchi H.M."/>
            <person name="Berlin A."/>
            <person name="Chapman S.B."/>
            <person name="Gearin G."/>
            <person name="Goldberg J."/>
            <person name="Griggs A."/>
            <person name="Gujja S."/>
            <person name="Hansen M."/>
            <person name="Heiman D."/>
            <person name="Howarth C."/>
            <person name="Larimer J."/>
            <person name="Lui A."/>
            <person name="MacDonald P.J.P."/>
            <person name="McCowen C."/>
            <person name="Montmayeur A."/>
            <person name="Murphy C."/>
            <person name="Neiman D."/>
            <person name="Pearson M."/>
            <person name="Priest M."/>
            <person name="Roberts A."/>
            <person name="Saif S."/>
            <person name="Shea T."/>
            <person name="Sisk P."/>
            <person name="Stolte C."/>
            <person name="Sykes S."/>
            <person name="Wortman J."/>
            <person name="Nusbaum C."/>
            <person name="Birren B."/>
        </authorList>
    </citation>
    <scope>NUCLEOTIDE SEQUENCE [LARGE SCALE GENOMIC DNA]</scope>
    <source>
        <strain evidence="1 2">CL09T03C04</strain>
    </source>
</reference>
<accession>I8ZWW2</accession>
<evidence type="ECO:0000313" key="2">
    <source>
        <dbReference type="Proteomes" id="UP000004219"/>
    </source>
</evidence>
<keyword evidence="2" id="KW-1185">Reference proteome</keyword>
<dbReference type="HOGENOM" id="CLU_3180577_0_0_10"/>
<name>I8ZWW2_PHOVU</name>
<dbReference type="PATRIC" id="fig|997891.3.peg.1623"/>
<gene>
    <name evidence="1" type="ORF">HMPREF1058_01536</name>
</gene>
<proteinExistence type="predicted"/>
<dbReference type="Proteomes" id="UP000004219">
    <property type="component" value="Unassembled WGS sequence"/>
</dbReference>